<gene>
    <name evidence="1" type="ORF">PF008_g19453</name>
</gene>
<reference evidence="1 2" key="1">
    <citation type="submission" date="2018-09" db="EMBL/GenBank/DDBJ databases">
        <title>Genomic investigation of the strawberry pathogen Phytophthora fragariae indicates pathogenicity is determined by transcriptional variation in three key races.</title>
        <authorList>
            <person name="Adams T.M."/>
            <person name="Armitage A.D."/>
            <person name="Sobczyk M.K."/>
            <person name="Bates H.J."/>
            <person name="Dunwell J.M."/>
            <person name="Nellist C.F."/>
            <person name="Harrison R.J."/>
        </authorList>
    </citation>
    <scope>NUCLEOTIDE SEQUENCE [LARGE SCALE GENOMIC DNA]</scope>
    <source>
        <strain evidence="1 2">NOV-77</strain>
    </source>
</reference>
<organism evidence="1 2">
    <name type="scientific">Phytophthora fragariae</name>
    <dbReference type="NCBI Taxonomy" id="53985"/>
    <lineage>
        <taxon>Eukaryota</taxon>
        <taxon>Sar</taxon>
        <taxon>Stramenopiles</taxon>
        <taxon>Oomycota</taxon>
        <taxon>Peronosporomycetes</taxon>
        <taxon>Peronosporales</taxon>
        <taxon>Peronosporaceae</taxon>
        <taxon>Phytophthora</taxon>
    </lineage>
</organism>
<name>A0A6G0R2L5_9STRA</name>
<dbReference type="EMBL" id="QXFY01001564">
    <property type="protein sequence ID" value="KAE9314588.1"/>
    <property type="molecule type" value="Genomic_DNA"/>
</dbReference>
<proteinExistence type="predicted"/>
<sequence>MTSWWRSVFSFVDGKLPIRPSSSILSMLLAGTAGVLAHTSSGRAGKCPRPEAGGSEMRGRVMQTGAHRTALPTNGIVVDMSKMTVRN</sequence>
<evidence type="ECO:0000313" key="1">
    <source>
        <dbReference type="EMBL" id="KAE9314588.1"/>
    </source>
</evidence>
<accession>A0A6G0R2L5</accession>
<evidence type="ECO:0000313" key="2">
    <source>
        <dbReference type="Proteomes" id="UP000486351"/>
    </source>
</evidence>
<dbReference type="AlphaFoldDB" id="A0A6G0R2L5"/>
<dbReference type="Proteomes" id="UP000486351">
    <property type="component" value="Unassembled WGS sequence"/>
</dbReference>
<protein>
    <submittedName>
        <fullName evidence="1">Uncharacterized protein</fullName>
    </submittedName>
</protein>
<comment type="caution">
    <text evidence="1">The sequence shown here is derived from an EMBL/GenBank/DDBJ whole genome shotgun (WGS) entry which is preliminary data.</text>
</comment>